<evidence type="ECO:0000256" key="3">
    <source>
        <dbReference type="SAM" id="MobiDB-lite"/>
    </source>
</evidence>
<gene>
    <name evidence="4" type="ORF">MERGE_002409</name>
</gene>
<reference evidence="4" key="1">
    <citation type="submission" date="2020-06" db="EMBL/GenBank/DDBJ databases">
        <title>Genomes of multiple members of Pneumocystis genus reveal paths to human pathogen Pneumocystis jirovecii.</title>
        <authorList>
            <person name="Cisse O.H."/>
            <person name="Ma L."/>
            <person name="Dekker J."/>
            <person name="Khil P."/>
            <person name="Jo J."/>
            <person name="Brenchley J."/>
            <person name="Blair R."/>
            <person name="Pahar B."/>
            <person name="Chabe M."/>
            <person name="Van Rompay K.A."/>
            <person name="Keesler R."/>
            <person name="Sukura A."/>
            <person name="Hirsch V."/>
            <person name="Kutty G."/>
            <person name="Liu Y."/>
            <person name="Peng L."/>
            <person name="Chen J."/>
            <person name="Song J."/>
            <person name="Weissenbacher-Lang C."/>
            <person name="Xu J."/>
            <person name="Upham N.S."/>
            <person name="Stajich J.E."/>
            <person name="Cuomo C.A."/>
            <person name="Cushion M.T."/>
            <person name="Kovacs J.A."/>
        </authorList>
    </citation>
    <scope>NUCLEOTIDE SEQUENCE</scope>
    <source>
        <strain evidence="4">2A</strain>
    </source>
</reference>
<evidence type="ECO:0000313" key="5">
    <source>
        <dbReference type="Proteomes" id="UP000663699"/>
    </source>
</evidence>
<feature type="compositionally biased region" description="Low complexity" evidence="3">
    <location>
        <begin position="10"/>
        <end position="22"/>
    </location>
</feature>
<protein>
    <recommendedName>
        <fullName evidence="2">Protein BCP1</fullName>
    </recommendedName>
</protein>
<evidence type="ECO:0000313" key="4">
    <source>
        <dbReference type="EMBL" id="QSL65104.1"/>
    </source>
</evidence>
<dbReference type="GO" id="GO:0015031">
    <property type="term" value="P:protein transport"/>
    <property type="evidence" value="ECO:0007669"/>
    <property type="project" value="UniProtKB-KW"/>
</dbReference>
<keyword evidence="2" id="KW-0539">Nucleus</keyword>
<dbReference type="PANTHER" id="PTHR13261">
    <property type="entry name" value="BRCA2 AND CDKN1A INTERACTING PROTEIN"/>
    <property type="match status" value="1"/>
</dbReference>
<dbReference type="Proteomes" id="UP000663699">
    <property type="component" value="Chromosome 5"/>
</dbReference>
<comment type="subcellular location">
    <subcellularLocation>
        <location evidence="2">Nucleus</location>
    </subcellularLocation>
</comment>
<keyword evidence="2" id="KW-0813">Transport</keyword>
<sequence length="275" mass="31564">MKGKARKTGETSSSSCETDSCGSDGDIGSVLDVDFEFFSPRLSDVCTLRNLLRQLMGPDSDGLDLSGLSELVVSQTLVGSTVKMDGIEGSPLAFLSVLNLNYYCEKEAVQKIKSYIMSKISINKEFYEFFCTCYAELGSIGLVLSERLINMPIEIVPAMYDMLFEEIEWALEDKEPYDFSYYIILSRSYQEMEGQRHLRKRQRRHQKKTFYFHQEDELFKEKSLYAVRYRYSRCEGSNSASRSQNIGRQLQGEIMMISRDKLKEAISELKSIIVQ</sequence>
<keyword evidence="2" id="KW-0653">Protein transport</keyword>
<dbReference type="OrthoDB" id="27543at2759"/>
<comment type="similarity">
    <text evidence="1 2">Belongs to the BCP1 family.</text>
</comment>
<proteinExistence type="inferred from homology"/>
<dbReference type="EMBL" id="CP054536">
    <property type="protein sequence ID" value="QSL65104.1"/>
    <property type="molecule type" value="Genomic_DNA"/>
</dbReference>
<dbReference type="AlphaFoldDB" id="A0A899FXT1"/>
<dbReference type="GO" id="GO:0005634">
    <property type="term" value="C:nucleus"/>
    <property type="evidence" value="ECO:0007669"/>
    <property type="project" value="UniProtKB-SubCell"/>
</dbReference>
<dbReference type="InterPro" id="IPR025602">
    <property type="entry name" value="BCP1_family"/>
</dbReference>
<keyword evidence="5" id="KW-1185">Reference proteome</keyword>
<accession>A0A899FXT1</accession>
<dbReference type="Pfam" id="PF13862">
    <property type="entry name" value="BCCIP"/>
    <property type="match status" value="1"/>
</dbReference>
<feature type="region of interest" description="Disordered" evidence="3">
    <location>
        <begin position="1"/>
        <end position="22"/>
    </location>
</feature>
<evidence type="ECO:0000256" key="2">
    <source>
        <dbReference type="PIRNR" id="PIRNR028983"/>
    </source>
</evidence>
<organism evidence="4 5">
    <name type="scientific">Pneumocystis wakefieldiae</name>
    <dbReference type="NCBI Taxonomy" id="38082"/>
    <lineage>
        <taxon>Eukaryota</taxon>
        <taxon>Fungi</taxon>
        <taxon>Dikarya</taxon>
        <taxon>Ascomycota</taxon>
        <taxon>Taphrinomycotina</taxon>
        <taxon>Pneumocystomycetes</taxon>
        <taxon>Pneumocystaceae</taxon>
        <taxon>Pneumocystis</taxon>
    </lineage>
</organism>
<dbReference type="PIRSF" id="PIRSF028983">
    <property type="entry name" value="BCP1"/>
    <property type="match status" value="1"/>
</dbReference>
<comment type="function">
    <text evidence="2">Involved in nuclear export, actin cytoskeleton organization and vesicular transport.</text>
</comment>
<evidence type="ECO:0000256" key="1">
    <source>
        <dbReference type="ARBA" id="ARBA00006781"/>
    </source>
</evidence>
<dbReference type="PANTHER" id="PTHR13261:SF0">
    <property type="entry name" value="BRCA2 AND CDKN1A-INTERACTING PROTEIN"/>
    <property type="match status" value="1"/>
</dbReference>
<name>A0A899FXT1_9ASCO</name>